<dbReference type="GO" id="GO:0046872">
    <property type="term" value="F:metal ion binding"/>
    <property type="evidence" value="ECO:0007669"/>
    <property type="project" value="UniProtKB-KW"/>
</dbReference>
<comment type="caution">
    <text evidence="8">The sequence shown here is derived from an EMBL/GenBank/DDBJ whole genome shotgun (WGS) entry which is preliminary data.</text>
</comment>
<dbReference type="InterPro" id="IPR036909">
    <property type="entry name" value="Cyt_c-like_dom_sf"/>
</dbReference>
<evidence type="ECO:0000256" key="3">
    <source>
        <dbReference type="ARBA" id="ARBA00022729"/>
    </source>
</evidence>
<dbReference type="Pfam" id="PF13517">
    <property type="entry name" value="FG-GAP_3"/>
    <property type="match status" value="2"/>
</dbReference>
<gene>
    <name evidence="8" type="ORF">ALPR1_17413</name>
</gene>
<dbReference type="SUPFAM" id="SSF69318">
    <property type="entry name" value="Integrin alpha N-terminal domain"/>
    <property type="match status" value="1"/>
</dbReference>
<evidence type="ECO:0000256" key="1">
    <source>
        <dbReference type="ARBA" id="ARBA00022617"/>
    </source>
</evidence>
<accession>A3I3A4</accession>
<dbReference type="PANTHER" id="PTHR45460">
    <property type="entry name" value="SIMILAR TO CYSTEINE PROTEINASE"/>
    <property type="match status" value="1"/>
</dbReference>
<dbReference type="InterPro" id="IPR028994">
    <property type="entry name" value="Integrin_alpha_N"/>
</dbReference>
<dbReference type="EMBL" id="AAXU02000001">
    <property type="protein sequence ID" value="EAZ79130.1"/>
    <property type="molecule type" value="Genomic_DNA"/>
</dbReference>
<dbReference type="SUPFAM" id="SSF46626">
    <property type="entry name" value="Cytochrome c"/>
    <property type="match status" value="1"/>
</dbReference>
<evidence type="ECO:0000313" key="9">
    <source>
        <dbReference type="Proteomes" id="UP000003919"/>
    </source>
</evidence>
<evidence type="ECO:0000256" key="5">
    <source>
        <dbReference type="PROSITE-ProRule" id="PRU00433"/>
    </source>
</evidence>
<proteinExistence type="predicted"/>
<organism evidence="8 9">
    <name type="scientific">Algoriphagus machipongonensis</name>
    <dbReference type="NCBI Taxonomy" id="388413"/>
    <lineage>
        <taxon>Bacteria</taxon>
        <taxon>Pseudomonadati</taxon>
        <taxon>Bacteroidota</taxon>
        <taxon>Cytophagia</taxon>
        <taxon>Cytophagales</taxon>
        <taxon>Cyclobacteriaceae</taxon>
        <taxon>Algoriphagus</taxon>
    </lineage>
</organism>
<protein>
    <recommendedName>
        <fullName evidence="7">Cytochrome c domain-containing protein</fullName>
    </recommendedName>
</protein>
<reference evidence="8 9" key="1">
    <citation type="journal article" date="2011" name="J. Bacteriol.">
        <title>Complete genome sequence of Algoriphagus sp. PR1, bacterial prey of a colony-forming choanoflagellate.</title>
        <authorList>
            <person name="Alegado R.A."/>
            <person name="Ferriera S."/>
            <person name="Nusbaum C."/>
            <person name="Young S.K."/>
            <person name="Zeng Q."/>
            <person name="Imamovic A."/>
            <person name="Fairclough S.R."/>
            <person name="King N."/>
        </authorList>
    </citation>
    <scope>NUCLEOTIDE SEQUENCE [LARGE SCALE GENOMIC DNA]</scope>
    <source>
        <strain evidence="8 9">PR1</strain>
    </source>
</reference>
<dbReference type="PROSITE" id="PS51007">
    <property type="entry name" value="CYTC"/>
    <property type="match status" value="1"/>
</dbReference>
<dbReference type="InterPro" id="IPR009056">
    <property type="entry name" value="Cyt_c-like_dom"/>
</dbReference>
<dbReference type="GO" id="GO:0020037">
    <property type="term" value="F:heme binding"/>
    <property type="evidence" value="ECO:0007669"/>
    <property type="project" value="InterPro"/>
</dbReference>
<keyword evidence="2 5" id="KW-0479">Metal-binding</keyword>
<evidence type="ECO:0000256" key="6">
    <source>
        <dbReference type="SAM" id="SignalP"/>
    </source>
</evidence>
<evidence type="ECO:0000256" key="2">
    <source>
        <dbReference type="ARBA" id="ARBA00022723"/>
    </source>
</evidence>
<keyword evidence="1 5" id="KW-0349">Heme</keyword>
<dbReference type="EMBL" id="CM001023">
    <property type="protein sequence ID" value="EAZ79130.1"/>
    <property type="molecule type" value="Genomic_DNA"/>
</dbReference>
<dbReference type="Proteomes" id="UP000003919">
    <property type="component" value="Chromosome"/>
</dbReference>
<dbReference type="STRING" id="388413.ALPR1_17413"/>
<dbReference type="AlphaFoldDB" id="A3I3A4"/>
<feature type="signal peptide" evidence="6">
    <location>
        <begin position="1"/>
        <end position="24"/>
    </location>
</feature>
<dbReference type="GO" id="GO:0009055">
    <property type="term" value="F:electron transfer activity"/>
    <property type="evidence" value="ECO:0007669"/>
    <property type="project" value="InterPro"/>
</dbReference>
<dbReference type="Gene3D" id="2.130.10.130">
    <property type="entry name" value="Integrin alpha, N-terminal"/>
    <property type="match status" value="1"/>
</dbReference>
<name>A3I3A4_9BACT</name>
<sequence length="509" mass="57044">MTLIPIKKSLTFIGLLFSTYAIQAQDTHPLKGKVLAESYCASCHSFPAPSLLPKEIWRKQVLPQMAAFMGIKSAQDTLGVWENKPAEEIAQLKKLGVYPSRSLLSKEDYKEIVNYYLAEAPIKLAPQKPKDLPETLQGFTPKKLFIEGIKSPMTSLVAINEERKELIISDANTNQLYVKVQNDELFTLPPTSSPAVHYIKKSPNTYNFLSIGSIAPSDLSQGALYEMDLNSNSWNQVKDELSRPVYGIWADLENDGIPDFILCNYGNHGGNISLFMDGDFTTNPQILGGAGARKVEVVDLNQDGKLDILALFCQGNERFSVFYNQGKGQFESEKILLRFSPLMGSSYFEMRDMNADGKLDLLISNGDNWDYSSVLKPYHGFRIYENLGGENFEESWFYPQYGATKVMSLDFDDDGDLDLATIAFYDELDNPEHQFLLFENLGNMVFKPKSVPEAALGKWLTMDVGDIDADGDSDIVLGAYSHNVLEFTKLLIQGVEEIPNVLILENNKY</sequence>
<dbReference type="RefSeq" id="WP_008202418.1">
    <property type="nucleotide sequence ID" value="NZ_CM001023.1"/>
</dbReference>
<dbReference type="InterPro" id="IPR013517">
    <property type="entry name" value="FG-GAP"/>
</dbReference>
<evidence type="ECO:0000313" key="8">
    <source>
        <dbReference type="EMBL" id="EAZ79130.1"/>
    </source>
</evidence>
<feature type="chain" id="PRO_5002653663" description="Cytochrome c domain-containing protein" evidence="6">
    <location>
        <begin position="25"/>
        <end position="509"/>
    </location>
</feature>
<keyword evidence="4 5" id="KW-0408">Iron</keyword>
<dbReference type="PANTHER" id="PTHR45460:SF2">
    <property type="entry name" value="ALPHA 1,3 GLUCANASE, GH71 FAMILY (EUROFUNG)"/>
    <property type="match status" value="1"/>
</dbReference>
<dbReference type="OrthoDB" id="1391917at2"/>
<keyword evidence="3 6" id="KW-0732">Signal</keyword>
<feature type="domain" description="Cytochrome c" evidence="7">
    <location>
        <begin position="27"/>
        <end position="120"/>
    </location>
</feature>
<dbReference type="eggNOG" id="COG4636">
    <property type="taxonomic scope" value="Bacteria"/>
</dbReference>
<evidence type="ECO:0000256" key="4">
    <source>
        <dbReference type="ARBA" id="ARBA00023004"/>
    </source>
</evidence>
<keyword evidence="9" id="KW-1185">Reference proteome</keyword>
<dbReference type="HOGENOM" id="CLU_534897_0_0_10"/>
<evidence type="ECO:0000259" key="7">
    <source>
        <dbReference type="PROSITE" id="PS51007"/>
    </source>
</evidence>